<sequence>MKKIIVIKIGGSLIQQANMLESLIMALKQLIDQGMKFIVVHGGGPQADALSKKLGISINKISGKRITNKETLLIVKMVYKGLLNTNLVALCEKFGLLAVGVSGVDGKIAEVTKRPLINGVDFGFVGDIKKINSDLISILLKKNYLPVIACLGIDANGQVFNINADTLATEIALKLKIDKLIFITDVEGISENKNNKYIKELSINDAEEMIKKGIINNGMIPKMENIKKAIVGDISKILIVGGLQDQTKWVGAIKNNDYGTIIVPNYKFIK</sequence>
<evidence type="ECO:0000259" key="10">
    <source>
        <dbReference type="Pfam" id="PF00696"/>
    </source>
</evidence>
<evidence type="ECO:0000256" key="3">
    <source>
        <dbReference type="ARBA" id="ARBA00022605"/>
    </source>
</evidence>
<organism evidence="11 12">
    <name type="scientific">bacterium (Candidatus Gribaldobacteria) CG_4_10_14_0_2_um_filter_36_18</name>
    <dbReference type="NCBI Taxonomy" id="2014264"/>
    <lineage>
        <taxon>Bacteria</taxon>
        <taxon>Candidatus Gribaldobacteria</taxon>
    </lineage>
</organism>
<dbReference type="SUPFAM" id="SSF53633">
    <property type="entry name" value="Carbamate kinase-like"/>
    <property type="match status" value="1"/>
</dbReference>
<name>A0A2M7VJJ8_9BACT</name>
<keyword evidence="5 9" id="KW-0547">Nucleotide-binding</keyword>
<dbReference type="GO" id="GO:0003991">
    <property type="term" value="F:acetylglutamate kinase activity"/>
    <property type="evidence" value="ECO:0007669"/>
    <property type="project" value="UniProtKB-UniRule"/>
</dbReference>
<keyword evidence="2 9" id="KW-0055">Arginine biosynthesis</keyword>
<keyword evidence="3 9" id="KW-0028">Amino-acid biosynthesis</keyword>
<gene>
    <name evidence="9 11" type="primary">argB</name>
    <name evidence="11" type="ORF">COX73_02930</name>
</gene>
<dbReference type="CDD" id="cd04238">
    <property type="entry name" value="AAK_NAGK-like"/>
    <property type="match status" value="1"/>
</dbReference>
<dbReference type="PANTHER" id="PTHR23342:SF0">
    <property type="entry name" value="N-ACETYLGLUTAMATE SYNTHASE, MITOCHONDRIAL"/>
    <property type="match status" value="1"/>
</dbReference>
<dbReference type="AlphaFoldDB" id="A0A2M7VJJ8"/>
<comment type="pathway">
    <text evidence="1 9">Amino-acid biosynthesis; L-arginine biosynthesis; N(2)-acetyl-L-ornithine from L-glutamate: step 2/4.</text>
</comment>
<proteinExistence type="inferred from homology"/>
<feature type="site" description="Transition state stabilizer" evidence="9">
    <location>
        <position position="8"/>
    </location>
</feature>
<feature type="domain" description="Aspartate/glutamate/uridylate kinase" evidence="10">
    <location>
        <begin position="3"/>
        <end position="239"/>
    </location>
</feature>
<dbReference type="InterPro" id="IPR001048">
    <property type="entry name" value="Asp/Glu/Uridylate_kinase"/>
</dbReference>
<comment type="function">
    <text evidence="9">Catalyzes the ATP-dependent phosphorylation of N-acetyl-L-glutamate.</text>
</comment>
<reference evidence="12" key="1">
    <citation type="submission" date="2017-09" db="EMBL/GenBank/DDBJ databases">
        <title>Depth-based differentiation of microbial function through sediment-hosted aquifers and enrichment of novel symbionts in the deep terrestrial subsurface.</title>
        <authorList>
            <person name="Probst A.J."/>
            <person name="Ladd B."/>
            <person name="Jarett J.K."/>
            <person name="Geller-Mcgrath D.E."/>
            <person name="Sieber C.M.K."/>
            <person name="Emerson J.B."/>
            <person name="Anantharaman K."/>
            <person name="Thomas B.C."/>
            <person name="Malmstrom R."/>
            <person name="Stieglmeier M."/>
            <person name="Klingl A."/>
            <person name="Woyke T."/>
            <person name="Ryan C.M."/>
            <person name="Banfield J.F."/>
        </authorList>
    </citation>
    <scope>NUCLEOTIDE SEQUENCE [LARGE SCALE GENOMIC DNA]</scope>
</reference>
<comment type="similarity">
    <text evidence="9">Belongs to the acetylglutamate kinase family. ArgB subfamily.</text>
</comment>
<comment type="subcellular location">
    <subcellularLocation>
        <location evidence="9">Cytoplasm</location>
    </subcellularLocation>
</comment>
<keyword evidence="9" id="KW-0963">Cytoplasm</keyword>
<dbReference type="NCBIfam" id="TIGR00761">
    <property type="entry name" value="argB"/>
    <property type="match status" value="1"/>
</dbReference>
<evidence type="ECO:0000256" key="8">
    <source>
        <dbReference type="ARBA" id="ARBA00048141"/>
    </source>
</evidence>
<evidence type="ECO:0000256" key="1">
    <source>
        <dbReference type="ARBA" id="ARBA00004828"/>
    </source>
</evidence>
<evidence type="ECO:0000313" key="12">
    <source>
        <dbReference type="Proteomes" id="UP000231469"/>
    </source>
</evidence>
<comment type="catalytic activity">
    <reaction evidence="8 9">
        <text>N-acetyl-L-glutamate + ATP = N-acetyl-L-glutamyl 5-phosphate + ADP</text>
        <dbReference type="Rhea" id="RHEA:14629"/>
        <dbReference type="ChEBI" id="CHEBI:30616"/>
        <dbReference type="ChEBI" id="CHEBI:44337"/>
        <dbReference type="ChEBI" id="CHEBI:57936"/>
        <dbReference type="ChEBI" id="CHEBI:456216"/>
        <dbReference type="EC" id="2.7.2.8"/>
    </reaction>
</comment>
<dbReference type="UniPathway" id="UPA00068">
    <property type="reaction ID" value="UER00107"/>
</dbReference>
<comment type="caution">
    <text evidence="11">The sequence shown here is derived from an EMBL/GenBank/DDBJ whole genome shotgun (WGS) entry which is preliminary data.</text>
</comment>
<keyword evidence="6 9" id="KW-0418">Kinase</keyword>
<feature type="binding site" evidence="9">
    <location>
        <position position="161"/>
    </location>
    <ligand>
        <name>substrate</name>
    </ligand>
</feature>
<evidence type="ECO:0000256" key="5">
    <source>
        <dbReference type="ARBA" id="ARBA00022741"/>
    </source>
</evidence>
<keyword evidence="7 9" id="KW-0067">ATP-binding</keyword>
<evidence type="ECO:0000256" key="4">
    <source>
        <dbReference type="ARBA" id="ARBA00022679"/>
    </source>
</evidence>
<feature type="site" description="Transition state stabilizer" evidence="9">
    <location>
        <position position="222"/>
    </location>
</feature>
<accession>A0A2M7VJJ8</accession>
<protein>
    <recommendedName>
        <fullName evidence="9">Acetylglutamate kinase</fullName>
        <ecNumber evidence="9">2.7.2.8</ecNumber>
    </recommendedName>
    <alternativeName>
        <fullName evidence="9">N-acetyl-L-glutamate 5-phosphotransferase</fullName>
    </alternativeName>
    <alternativeName>
        <fullName evidence="9">NAG kinase</fullName>
        <shortName evidence="9">NAGK</shortName>
    </alternativeName>
</protein>
<dbReference type="Pfam" id="PF00696">
    <property type="entry name" value="AA_kinase"/>
    <property type="match status" value="1"/>
</dbReference>
<evidence type="ECO:0000256" key="2">
    <source>
        <dbReference type="ARBA" id="ARBA00022571"/>
    </source>
</evidence>
<dbReference type="Proteomes" id="UP000231469">
    <property type="component" value="Unassembled WGS sequence"/>
</dbReference>
<dbReference type="EC" id="2.7.2.8" evidence="9"/>
<dbReference type="PIRSF" id="PIRSF000728">
    <property type="entry name" value="NAGK"/>
    <property type="match status" value="1"/>
</dbReference>
<dbReference type="InterPro" id="IPR037528">
    <property type="entry name" value="ArgB"/>
</dbReference>
<evidence type="ECO:0000313" key="11">
    <source>
        <dbReference type="EMBL" id="PJA02027.1"/>
    </source>
</evidence>
<feature type="binding site" evidence="9">
    <location>
        <position position="65"/>
    </location>
    <ligand>
        <name>substrate</name>
    </ligand>
</feature>
<dbReference type="GO" id="GO:0042450">
    <property type="term" value="P:L-arginine biosynthetic process via ornithine"/>
    <property type="evidence" value="ECO:0007669"/>
    <property type="project" value="UniProtKB-UniRule"/>
</dbReference>
<dbReference type="PANTHER" id="PTHR23342">
    <property type="entry name" value="N-ACETYLGLUTAMATE SYNTHASE"/>
    <property type="match status" value="1"/>
</dbReference>
<evidence type="ECO:0000256" key="9">
    <source>
        <dbReference type="HAMAP-Rule" id="MF_00082"/>
    </source>
</evidence>
<dbReference type="EMBL" id="PFPS01000121">
    <property type="protein sequence ID" value="PJA02027.1"/>
    <property type="molecule type" value="Genomic_DNA"/>
</dbReference>
<dbReference type="Gene3D" id="3.40.1160.10">
    <property type="entry name" value="Acetylglutamate kinase-like"/>
    <property type="match status" value="1"/>
</dbReference>
<dbReference type="HAMAP" id="MF_00082">
    <property type="entry name" value="ArgB"/>
    <property type="match status" value="1"/>
</dbReference>
<dbReference type="InterPro" id="IPR004662">
    <property type="entry name" value="AcgluKinase_fam"/>
</dbReference>
<dbReference type="GO" id="GO:0005524">
    <property type="term" value="F:ATP binding"/>
    <property type="evidence" value="ECO:0007669"/>
    <property type="project" value="UniProtKB-UniRule"/>
</dbReference>
<dbReference type="GO" id="GO:0005737">
    <property type="term" value="C:cytoplasm"/>
    <property type="evidence" value="ECO:0007669"/>
    <property type="project" value="UniProtKB-SubCell"/>
</dbReference>
<dbReference type="InterPro" id="IPR036393">
    <property type="entry name" value="AceGlu_kinase-like_sf"/>
</dbReference>
<feature type="binding site" evidence="9">
    <location>
        <begin position="43"/>
        <end position="44"/>
    </location>
    <ligand>
        <name>substrate</name>
    </ligand>
</feature>
<evidence type="ECO:0000256" key="7">
    <source>
        <dbReference type="ARBA" id="ARBA00022840"/>
    </source>
</evidence>
<evidence type="ECO:0000256" key="6">
    <source>
        <dbReference type="ARBA" id="ARBA00022777"/>
    </source>
</evidence>
<keyword evidence="4 9" id="KW-0808">Transferase</keyword>